<evidence type="ECO:0000256" key="11">
    <source>
        <dbReference type="SAM" id="Coils"/>
    </source>
</evidence>
<dbReference type="Pfam" id="PF02183">
    <property type="entry name" value="HALZ"/>
    <property type="match status" value="1"/>
</dbReference>
<proteinExistence type="inferred from homology"/>
<evidence type="ECO:0000256" key="9">
    <source>
        <dbReference type="RuleBase" id="RU000682"/>
    </source>
</evidence>
<evidence type="ECO:0000256" key="2">
    <source>
        <dbReference type="ARBA" id="ARBA00023015"/>
    </source>
</evidence>
<evidence type="ECO:0000256" key="10">
    <source>
        <dbReference type="RuleBase" id="RU369038"/>
    </source>
</evidence>
<feature type="DNA-binding region" description="Homeobox" evidence="8">
    <location>
        <begin position="87"/>
        <end position="146"/>
    </location>
</feature>
<comment type="caution">
    <text evidence="13">The sequence shown here is derived from an EMBL/GenBank/DDBJ whole genome shotgun (WGS) entry which is preliminary data.</text>
</comment>
<sequence length="325" mass="37264">MEGGRVYGGSNISSILLQNQRISSSSSVDNNNLLISSSSSSAAAFPGSRSMVNFSDANGINFSGKSFFRSFDYEENGDEDFDEYFRQPEKKRRLTVDQVEFLERSFEVENKLEPERKVQLAKDLGLQPRQVAIWFQNRRARWKTKSLEKDYDSLKVSYDTLKINYESLLKETEKLKTEVLTLTNQHFLNEKEMDNSESLHLIEQCHTRTQNFIPIEVFRERPLDVVSVVCKQESFNSSNSDVVDTDSPRYINGLHSAALLMEPANSSHVFEVDQPDLSQDEDENFSKNMLPAMYNFSNPGEPNPPANSCNYGFLAEDQPVWFWSH</sequence>
<evidence type="ECO:0000256" key="7">
    <source>
        <dbReference type="ARBA" id="ARBA00025748"/>
    </source>
</evidence>
<keyword evidence="5 10" id="KW-0804">Transcription</keyword>
<dbReference type="EMBL" id="JAJJMB010000061">
    <property type="protein sequence ID" value="KAI3963505.1"/>
    <property type="molecule type" value="Genomic_DNA"/>
</dbReference>
<evidence type="ECO:0000256" key="5">
    <source>
        <dbReference type="ARBA" id="ARBA00023163"/>
    </source>
</evidence>
<keyword evidence="4 8" id="KW-0371">Homeobox</keyword>
<dbReference type="GO" id="GO:0043565">
    <property type="term" value="F:sequence-specific DNA binding"/>
    <property type="evidence" value="ECO:0007669"/>
    <property type="project" value="InterPro"/>
</dbReference>
<keyword evidence="6 8" id="KW-0539">Nucleus</keyword>
<evidence type="ECO:0000256" key="8">
    <source>
        <dbReference type="PROSITE-ProRule" id="PRU00108"/>
    </source>
</evidence>
<reference evidence="13" key="1">
    <citation type="submission" date="2022-04" db="EMBL/GenBank/DDBJ databases">
        <title>A functionally conserved STORR gene fusion in Papaver species that diverged 16.8 million years ago.</title>
        <authorList>
            <person name="Catania T."/>
        </authorList>
    </citation>
    <scope>NUCLEOTIDE SEQUENCE</scope>
    <source>
        <strain evidence="13">S-188037</strain>
    </source>
</reference>
<gene>
    <name evidence="13" type="ORF">MKW98_022927</name>
</gene>
<dbReference type="InterPro" id="IPR009057">
    <property type="entry name" value="Homeodomain-like_sf"/>
</dbReference>
<dbReference type="SMART" id="SM00389">
    <property type="entry name" value="HOX"/>
    <property type="match status" value="1"/>
</dbReference>
<evidence type="ECO:0000256" key="1">
    <source>
        <dbReference type="ARBA" id="ARBA00004123"/>
    </source>
</evidence>
<dbReference type="GO" id="GO:0045893">
    <property type="term" value="P:positive regulation of DNA-templated transcription"/>
    <property type="evidence" value="ECO:0007669"/>
    <property type="project" value="TreeGrafter"/>
</dbReference>
<comment type="function">
    <text evidence="10">Transcription factor.</text>
</comment>
<dbReference type="FunFam" id="1.10.10.60:FF:000159">
    <property type="entry name" value="Homeobox-leucine zipper protein HAT5"/>
    <property type="match status" value="1"/>
</dbReference>
<dbReference type="AlphaFoldDB" id="A0AAD4XWS3"/>
<evidence type="ECO:0000313" key="13">
    <source>
        <dbReference type="EMBL" id="KAI3963505.1"/>
    </source>
</evidence>
<dbReference type="Gene3D" id="1.10.10.60">
    <property type="entry name" value="Homeodomain-like"/>
    <property type="match status" value="1"/>
</dbReference>
<dbReference type="InterPro" id="IPR000047">
    <property type="entry name" value="HTH_motif"/>
</dbReference>
<dbReference type="InterPro" id="IPR001356">
    <property type="entry name" value="HD"/>
</dbReference>
<dbReference type="PROSITE" id="PS00027">
    <property type="entry name" value="HOMEOBOX_1"/>
    <property type="match status" value="1"/>
</dbReference>
<feature type="domain" description="Homeobox" evidence="12">
    <location>
        <begin position="85"/>
        <end position="145"/>
    </location>
</feature>
<dbReference type="PRINTS" id="PR00031">
    <property type="entry name" value="HTHREPRESSR"/>
</dbReference>
<keyword evidence="14" id="KW-1185">Reference proteome</keyword>
<feature type="coiled-coil region" evidence="11">
    <location>
        <begin position="158"/>
        <end position="185"/>
    </location>
</feature>
<dbReference type="SUPFAM" id="SSF46689">
    <property type="entry name" value="Homeodomain-like"/>
    <property type="match status" value="1"/>
</dbReference>
<name>A0AAD4XWS3_9MAGN</name>
<evidence type="ECO:0000256" key="6">
    <source>
        <dbReference type="ARBA" id="ARBA00023242"/>
    </source>
</evidence>
<comment type="subcellular location">
    <subcellularLocation>
        <location evidence="1 8 9">Nucleus</location>
    </subcellularLocation>
</comment>
<dbReference type="InterPro" id="IPR045224">
    <property type="entry name" value="HDZip_class_I_plant"/>
</dbReference>
<organism evidence="13 14">
    <name type="scientific">Papaver atlanticum</name>
    <dbReference type="NCBI Taxonomy" id="357466"/>
    <lineage>
        <taxon>Eukaryota</taxon>
        <taxon>Viridiplantae</taxon>
        <taxon>Streptophyta</taxon>
        <taxon>Embryophyta</taxon>
        <taxon>Tracheophyta</taxon>
        <taxon>Spermatophyta</taxon>
        <taxon>Magnoliopsida</taxon>
        <taxon>Ranunculales</taxon>
        <taxon>Papaveraceae</taxon>
        <taxon>Papaveroideae</taxon>
        <taxon>Papaver</taxon>
    </lineage>
</organism>
<dbReference type="PANTHER" id="PTHR24326">
    <property type="entry name" value="HOMEOBOX-LEUCINE ZIPPER PROTEIN"/>
    <property type="match status" value="1"/>
</dbReference>
<keyword evidence="11" id="KW-0175">Coiled coil</keyword>
<evidence type="ECO:0000259" key="12">
    <source>
        <dbReference type="PROSITE" id="PS50071"/>
    </source>
</evidence>
<dbReference type="InterPro" id="IPR003106">
    <property type="entry name" value="Leu_zip_homeo"/>
</dbReference>
<protein>
    <recommendedName>
        <fullName evidence="10">Homeobox-leucine zipper protein</fullName>
    </recommendedName>
    <alternativeName>
        <fullName evidence="10">HD-ZIP protein</fullName>
    </alternativeName>
    <alternativeName>
        <fullName evidence="10">Homeodomain transcription factor</fullName>
    </alternativeName>
</protein>
<comment type="similarity">
    <text evidence="7 10">Belongs to the HD-ZIP homeobox family. Class I subfamily.</text>
</comment>
<evidence type="ECO:0000256" key="4">
    <source>
        <dbReference type="ARBA" id="ARBA00023155"/>
    </source>
</evidence>
<evidence type="ECO:0000256" key="3">
    <source>
        <dbReference type="ARBA" id="ARBA00023125"/>
    </source>
</evidence>
<accession>A0AAD4XWS3</accession>
<dbReference type="CDD" id="cd00086">
    <property type="entry name" value="homeodomain"/>
    <property type="match status" value="1"/>
</dbReference>
<dbReference type="Pfam" id="PF00046">
    <property type="entry name" value="Homeodomain"/>
    <property type="match status" value="1"/>
</dbReference>
<dbReference type="Proteomes" id="UP001202328">
    <property type="component" value="Unassembled WGS sequence"/>
</dbReference>
<dbReference type="PANTHER" id="PTHR24326:SF606">
    <property type="entry name" value="HOMEOBOX-LEUCINE ZIPPER PROTEIN ATHB-54"/>
    <property type="match status" value="1"/>
</dbReference>
<dbReference type="PROSITE" id="PS50071">
    <property type="entry name" value="HOMEOBOX_2"/>
    <property type="match status" value="1"/>
</dbReference>
<keyword evidence="3 8" id="KW-0238">DNA-binding</keyword>
<dbReference type="GO" id="GO:0005634">
    <property type="term" value="C:nucleus"/>
    <property type="evidence" value="ECO:0007669"/>
    <property type="project" value="UniProtKB-SubCell"/>
</dbReference>
<keyword evidence="2 10" id="KW-0805">Transcription regulation</keyword>
<dbReference type="GO" id="GO:0000981">
    <property type="term" value="F:DNA-binding transcription factor activity, RNA polymerase II-specific"/>
    <property type="evidence" value="ECO:0007669"/>
    <property type="project" value="UniProtKB-UniRule"/>
</dbReference>
<dbReference type="InterPro" id="IPR017970">
    <property type="entry name" value="Homeobox_CS"/>
</dbReference>
<dbReference type="GO" id="GO:0042802">
    <property type="term" value="F:identical protein binding"/>
    <property type="evidence" value="ECO:0007669"/>
    <property type="project" value="UniProtKB-ARBA"/>
</dbReference>
<evidence type="ECO:0000313" key="14">
    <source>
        <dbReference type="Proteomes" id="UP001202328"/>
    </source>
</evidence>